<sequence length="126" mass="13075">MSDNFGRYFVNAIVAGLLGRISAVIKTEFERAKQETAAKLKGIGTGVGLFVGAGIFGFFASGVLVAAAVLGLATVWPAWLAALTVAGGLLLIVLILVLIGNALIKKNKDLTPHESIDNVKQVVGLN</sequence>
<keyword evidence="1" id="KW-0812">Transmembrane</keyword>
<name>A0ABT8G9W6_9MICO</name>
<comment type="caution">
    <text evidence="2">The sequence shown here is derived from an EMBL/GenBank/DDBJ whole genome shotgun (WGS) entry which is preliminary data.</text>
</comment>
<keyword evidence="3" id="KW-1185">Reference proteome</keyword>
<protein>
    <submittedName>
        <fullName evidence="2">Phage holin family protein</fullName>
    </submittedName>
</protein>
<gene>
    <name evidence="2" type="ORF">QQX09_08655</name>
</gene>
<dbReference type="Pfam" id="PF07332">
    <property type="entry name" value="Phage_holin_3_6"/>
    <property type="match status" value="1"/>
</dbReference>
<dbReference type="RefSeq" id="WP_301133511.1">
    <property type="nucleotide sequence ID" value="NZ_JAUHPW010000006.1"/>
</dbReference>
<feature type="transmembrane region" description="Helical" evidence="1">
    <location>
        <begin position="6"/>
        <end position="25"/>
    </location>
</feature>
<evidence type="ECO:0000256" key="1">
    <source>
        <dbReference type="SAM" id="Phobius"/>
    </source>
</evidence>
<dbReference type="InterPro" id="IPR009937">
    <property type="entry name" value="Phage_holin_3_6"/>
</dbReference>
<feature type="transmembrane region" description="Helical" evidence="1">
    <location>
        <begin position="46"/>
        <end position="73"/>
    </location>
</feature>
<evidence type="ECO:0000313" key="2">
    <source>
        <dbReference type="EMBL" id="MDN4475922.1"/>
    </source>
</evidence>
<dbReference type="EMBL" id="JAUHPW010000006">
    <property type="protein sequence ID" value="MDN4475922.1"/>
    <property type="molecule type" value="Genomic_DNA"/>
</dbReference>
<reference evidence="2" key="1">
    <citation type="submission" date="2023-06" db="EMBL/GenBank/DDBJ databases">
        <title>Sysu t00192.</title>
        <authorList>
            <person name="Gao L."/>
            <person name="Fang B.-Z."/>
            <person name="Li W.-J."/>
        </authorList>
    </citation>
    <scope>NUCLEOTIDE SEQUENCE</scope>
    <source>
        <strain evidence="2">SYSU T00192</strain>
    </source>
</reference>
<organism evidence="2 3">
    <name type="scientific">Demequina litoralis</name>
    <dbReference type="NCBI Taxonomy" id="3051660"/>
    <lineage>
        <taxon>Bacteria</taxon>
        <taxon>Bacillati</taxon>
        <taxon>Actinomycetota</taxon>
        <taxon>Actinomycetes</taxon>
        <taxon>Micrococcales</taxon>
        <taxon>Demequinaceae</taxon>
        <taxon>Demequina</taxon>
    </lineage>
</organism>
<accession>A0ABT8G9W6</accession>
<dbReference type="Proteomes" id="UP001172728">
    <property type="component" value="Unassembled WGS sequence"/>
</dbReference>
<keyword evidence="1" id="KW-1133">Transmembrane helix</keyword>
<keyword evidence="1" id="KW-0472">Membrane</keyword>
<evidence type="ECO:0000313" key="3">
    <source>
        <dbReference type="Proteomes" id="UP001172728"/>
    </source>
</evidence>
<proteinExistence type="predicted"/>
<feature type="transmembrane region" description="Helical" evidence="1">
    <location>
        <begin position="79"/>
        <end position="104"/>
    </location>
</feature>